<dbReference type="AlphaFoldDB" id="A0A7J9ERL9"/>
<accession>A0A7J9ERL9</accession>
<dbReference type="EMBL" id="JABEZW010000009">
    <property type="protein sequence ID" value="MBA0775521.1"/>
    <property type="molecule type" value="Genomic_DNA"/>
</dbReference>
<keyword evidence="3" id="KW-1185">Reference proteome</keyword>
<gene>
    <name evidence="2" type="ORF">Gotri_010662</name>
</gene>
<dbReference type="InterPro" id="IPR002156">
    <property type="entry name" value="RNaseH_domain"/>
</dbReference>
<feature type="domain" description="RNase H type-1" evidence="1">
    <location>
        <begin position="32"/>
        <end position="102"/>
    </location>
</feature>
<protein>
    <recommendedName>
        <fullName evidence="1">RNase H type-1 domain-containing protein</fullName>
    </recommendedName>
</protein>
<name>A0A7J9ERL9_9ROSI</name>
<proteinExistence type="predicted"/>
<organism evidence="2 3">
    <name type="scientific">Gossypium trilobum</name>
    <dbReference type="NCBI Taxonomy" id="34281"/>
    <lineage>
        <taxon>Eukaryota</taxon>
        <taxon>Viridiplantae</taxon>
        <taxon>Streptophyta</taxon>
        <taxon>Embryophyta</taxon>
        <taxon>Tracheophyta</taxon>
        <taxon>Spermatophyta</taxon>
        <taxon>Magnoliopsida</taxon>
        <taxon>eudicotyledons</taxon>
        <taxon>Gunneridae</taxon>
        <taxon>Pentapetalae</taxon>
        <taxon>rosids</taxon>
        <taxon>malvids</taxon>
        <taxon>Malvales</taxon>
        <taxon>Malvaceae</taxon>
        <taxon>Malvoideae</taxon>
        <taxon>Gossypium</taxon>
    </lineage>
</organism>
<comment type="caution">
    <text evidence="2">The sequence shown here is derived from an EMBL/GenBank/DDBJ whole genome shotgun (WGS) entry which is preliminary data.</text>
</comment>
<evidence type="ECO:0000313" key="3">
    <source>
        <dbReference type="Proteomes" id="UP000593568"/>
    </source>
</evidence>
<sequence>MAQKSIYDVVNMQAARLWNDKSKVISQIGVASRTAVVGEVLRYQIGKWILDYNKHSGECSVFYVELWGILDRLALIQDKQFVGVMIQTDYLKAVKAIQDSSSIALNFALI</sequence>
<evidence type="ECO:0000259" key="1">
    <source>
        <dbReference type="Pfam" id="PF13456"/>
    </source>
</evidence>
<reference evidence="2 3" key="1">
    <citation type="journal article" date="2019" name="Genome Biol. Evol.">
        <title>Insights into the evolution of the New World diploid cottons (Gossypium, subgenus Houzingenia) based on genome sequencing.</title>
        <authorList>
            <person name="Grover C.E."/>
            <person name="Arick M.A. 2nd"/>
            <person name="Thrash A."/>
            <person name="Conover J.L."/>
            <person name="Sanders W.S."/>
            <person name="Peterson D.G."/>
            <person name="Frelichowski J.E."/>
            <person name="Scheffler J.A."/>
            <person name="Scheffler B.E."/>
            <person name="Wendel J.F."/>
        </authorList>
    </citation>
    <scope>NUCLEOTIDE SEQUENCE [LARGE SCALE GENOMIC DNA]</scope>
    <source>
        <strain evidence="2">8</strain>
        <tissue evidence="2">Leaf</tissue>
    </source>
</reference>
<dbReference type="Pfam" id="PF13456">
    <property type="entry name" value="RVT_3"/>
    <property type="match status" value="1"/>
</dbReference>
<dbReference type="Proteomes" id="UP000593568">
    <property type="component" value="Unassembled WGS sequence"/>
</dbReference>
<dbReference type="GO" id="GO:0003676">
    <property type="term" value="F:nucleic acid binding"/>
    <property type="evidence" value="ECO:0007669"/>
    <property type="project" value="InterPro"/>
</dbReference>
<evidence type="ECO:0000313" key="2">
    <source>
        <dbReference type="EMBL" id="MBA0775521.1"/>
    </source>
</evidence>
<dbReference type="GO" id="GO:0004523">
    <property type="term" value="F:RNA-DNA hybrid ribonuclease activity"/>
    <property type="evidence" value="ECO:0007669"/>
    <property type="project" value="InterPro"/>
</dbReference>